<feature type="region of interest" description="Disordered" evidence="1">
    <location>
        <begin position="1"/>
        <end position="20"/>
    </location>
</feature>
<keyword evidence="3" id="KW-1185">Reference proteome</keyword>
<gene>
    <name evidence="2" type="ORF">HHL20_05255</name>
</gene>
<evidence type="ECO:0000313" key="2">
    <source>
        <dbReference type="EMBL" id="NML56745.1"/>
    </source>
</evidence>
<sequence>MNDQRVEVVSGNNSATRNGFEKPEKNVISFIATPFGRISNKDDVSKMIKNVSNIYSEFSLRQFIGSAFKR</sequence>
<organism evidence="2 3">
    <name type="scientific">Chryseobacterium cheonjiense</name>
    <dbReference type="NCBI Taxonomy" id="2728845"/>
    <lineage>
        <taxon>Bacteria</taxon>
        <taxon>Pseudomonadati</taxon>
        <taxon>Bacteroidota</taxon>
        <taxon>Flavobacteriia</taxon>
        <taxon>Flavobacteriales</taxon>
        <taxon>Weeksellaceae</taxon>
        <taxon>Chryseobacterium group</taxon>
        <taxon>Chryseobacterium</taxon>
    </lineage>
</organism>
<evidence type="ECO:0000313" key="3">
    <source>
        <dbReference type="Proteomes" id="UP000552615"/>
    </source>
</evidence>
<comment type="caution">
    <text evidence="2">The sequence shown here is derived from an EMBL/GenBank/DDBJ whole genome shotgun (WGS) entry which is preliminary data.</text>
</comment>
<dbReference type="EMBL" id="JABBGF010000001">
    <property type="protein sequence ID" value="NML56745.1"/>
    <property type="molecule type" value="Genomic_DNA"/>
</dbReference>
<proteinExistence type="predicted"/>
<protein>
    <submittedName>
        <fullName evidence="2">Uncharacterized protein</fullName>
    </submittedName>
</protein>
<name>A0A7Y0A4W4_9FLAO</name>
<accession>A0A7Y0A4W4</accession>
<evidence type="ECO:0000256" key="1">
    <source>
        <dbReference type="SAM" id="MobiDB-lite"/>
    </source>
</evidence>
<reference evidence="2 3" key="1">
    <citation type="submission" date="2020-04" db="EMBL/GenBank/DDBJ databases">
        <title>Chryseobacterium sp. RJ-7-14 sp. nov., isolated from Jeju soil.</title>
        <authorList>
            <person name="Dahal R.H."/>
            <person name="Chaudhary D.K."/>
        </authorList>
    </citation>
    <scope>NUCLEOTIDE SEQUENCE [LARGE SCALE GENOMIC DNA]</scope>
    <source>
        <strain evidence="2 3">RJ-7-14</strain>
    </source>
</reference>
<dbReference type="RefSeq" id="WP_169230120.1">
    <property type="nucleotide sequence ID" value="NZ_JABBGF010000001.1"/>
</dbReference>
<dbReference type="Proteomes" id="UP000552615">
    <property type="component" value="Unassembled WGS sequence"/>
</dbReference>
<dbReference type="AlphaFoldDB" id="A0A7Y0A4W4"/>